<dbReference type="Gene3D" id="3.80.30.30">
    <property type="match status" value="1"/>
</dbReference>
<evidence type="ECO:0000313" key="2">
    <source>
        <dbReference type="Proteomes" id="UP000239297"/>
    </source>
</evidence>
<dbReference type="InterPro" id="IPR007197">
    <property type="entry name" value="rSAM"/>
</dbReference>
<evidence type="ECO:0000313" key="1">
    <source>
        <dbReference type="EMBL" id="PPB49276.1"/>
    </source>
</evidence>
<dbReference type="InterPro" id="IPR049539">
    <property type="entry name" value="SPL"/>
</dbReference>
<name>A0A2S5IXG9_9MICC</name>
<dbReference type="PANTHER" id="PTHR37822">
    <property type="entry name" value="SPORE PHOTOPRODUCT LYASE-RELATED"/>
    <property type="match status" value="1"/>
</dbReference>
<dbReference type="GO" id="GO:0042601">
    <property type="term" value="C:endospore-forming forespore"/>
    <property type="evidence" value="ECO:0007669"/>
    <property type="project" value="TreeGrafter"/>
</dbReference>
<sequence length="355" mass="40412">MLQANQLLQISRIYVEPAAAALPRGQEILARWPDADVVEVASHWRIPELSGDEANVRRWVRIKTEALIVGVKKSLTAKPNGRSADFIAPSTANGCAMACAYCYVPRHKGYSNPITVFANIDQITGYLERHVARQGMKLEPNQCDEHAWVYDIGENSDCSVDALVSDNVQDLVDLYRDLPTAKLSFATKYVNRDLLAWDPRERTRIRFSLMPEKLARTVDVRTTPVAERIAAINDFVEAGYEVHVNFSPVIITPGWQEDWRELFGQLDAALSPAARKQLAAEVIFLTHNQQLHEVNLGWHPQAEEILWRPDLQETKQSQNGFTNVRYVAYDKRGYLDEFLRLAGEQLPYCRIRYAF</sequence>
<reference evidence="1 2" key="1">
    <citation type="journal article" date="2014" name="Int. J. Syst. Evol. Microbiol.">
        <title>Arthrobacter pityocampae sp. nov., isolated from Thaumetopoea pityocampa (Lep., Thaumetopoeidae).</title>
        <authorList>
            <person name="Ince I.A."/>
            <person name="Demirbag Z."/>
            <person name="Kati H."/>
        </authorList>
    </citation>
    <scope>NUCLEOTIDE SEQUENCE [LARGE SCALE GENOMIC DNA]</scope>
    <source>
        <strain evidence="1 2">Tp2</strain>
    </source>
</reference>
<dbReference type="RefSeq" id="WP_104121708.1">
    <property type="nucleotide sequence ID" value="NZ_PRKW01000004.1"/>
</dbReference>
<keyword evidence="2" id="KW-1185">Reference proteome</keyword>
<dbReference type="InterPro" id="IPR058240">
    <property type="entry name" value="rSAM_sf"/>
</dbReference>
<keyword evidence="1" id="KW-0456">Lyase</keyword>
<accession>A0A2S5IXG9</accession>
<dbReference type="AlphaFoldDB" id="A0A2S5IXG9"/>
<dbReference type="Proteomes" id="UP000239297">
    <property type="component" value="Unassembled WGS sequence"/>
</dbReference>
<dbReference type="Gene3D" id="3.40.50.12110">
    <property type="match status" value="1"/>
</dbReference>
<protein>
    <submittedName>
        <fullName evidence="1">Spore photoproduct lyase family protein</fullName>
    </submittedName>
</protein>
<dbReference type="GO" id="GO:0051539">
    <property type="term" value="F:4 iron, 4 sulfur cluster binding"/>
    <property type="evidence" value="ECO:0007669"/>
    <property type="project" value="TreeGrafter"/>
</dbReference>
<dbReference type="OrthoDB" id="9783671at2"/>
<dbReference type="FunFam" id="3.40.50.12110:FF:000002">
    <property type="entry name" value="Spore photoproduct lyase"/>
    <property type="match status" value="1"/>
</dbReference>
<organism evidence="1 2">
    <name type="scientific">Arthrobacter pityocampae</name>
    <dbReference type="NCBI Taxonomy" id="547334"/>
    <lineage>
        <taxon>Bacteria</taxon>
        <taxon>Bacillati</taxon>
        <taxon>Actinomycetota</taxon>
        <taxon>Actinomycetes</taxon>
        <taxon>Micrococcales</taxon>
        <taxon>Micrococcaceae</taxon>
        <taxon>Arthrobacter</taxon>
    </lineage>
</organism>
<dbReference type="InterPro" id="IPR023805">
    <property type="entry name" value="Uncharacterised_Spl-rel"/>
</dbReference>
<dbReference type="PANTHER" id="PTHR37822:SF2">
    <property type="entry name" value="SPORE PHOTOPRODUCT LYASE"/>
    <property type="match status" value="1"/>
</dbReference>
<dbReference type="NCBIfam" id="TIGR03886">
    <property type="entry name" value="lyase_spl_fam"/>
    <property type="match status" value="1"/>
</dbReference>
<dbReference type="EMBL" id="PRKW01000004">
    <property type="protein sequence ID" value="PPB49276.1"/>
    <property type="molecule type" value="Genomic_DNA"/>
</dbReference>
<dbReference type="GO" id="GO:1904047">
    <property type="term" value="F:S-adenosyl-L-methionine binding"/>
    <property type="evidence" value="ECO:0007669"/>
    <property type="project" value="TreeGrafter"/>
</dbReference>
<proteinExistence type="predicted"/>
<dbReference type="SFLD" id="SFLDS00029">
    <property type="entry name" value="Radical_SAM"/>
    <property type="match status" value="1"/>
</dbReference>
<dbReference type="GO" id="GO:0003913">
    <property type="term" value="F:DNA photolyase activity"/>
    <property type="evidence" value="ECO:0007669"/>
    <property type="project" value="TreeGrafter"/>
</dbReference>
<comment type="caution">
    <text evidence="1">The sequence shown here is derived from an EMBL/GenBank/DDBJ whole genome shotgun (WGS) entry which is preliminary data.</text>
</comment>
<gene>
    <name evidence="1" type="ORF">C4K88_11370</name>
</gene>
<dbReference type="Pfam" id="PF20903">
    <property type="entry name" value="SPL"/>
    <property type="match status" value="1"/>
</dbReference>
<dbReference type="SUPFAM" id="SSF102114">
    <property type="entry name" value="Radical SAM enzymes"/>
    <property type="match status" value="1"/>
</dbReference>